<organism evidence="1 2">
    <name type="scientific">Arthrobacter psychrolactophilus</name>
    <dbReference type="NCBI Taxonomy" id="92442"/>
    <lineage>
        <taxon>Bacteria</taxon>
        <taxon>Bacillati</taxon>
        <taxon>Actinomycetota</taxon>
        <taxon>Actinomycetes</taxon>
        <taxon>Micrococcales</taxon>
        <taxon>Micrococcaceae</taxon>
        <taxon>Arthrobacter</taxon>
    </lineage>
</organism>
<comment type="caution">
    <text evidence="1">The sequence shown here is derived from an EMBL/GenBank/DDBJ whole genome shotgun (WGS) entry which is preliminary data.</text>
</comment>
<dbReference type="PANTHER" id="PTHR36183">
    <property type="entry name" value="BETA-GLUCURONIDASE"/>
    <property type="match status" value="1"/>
</dbReference>
<evidence type="ECO:0000313" key="1">
    <source>
        <dbReference type="EMBL" id="PYI39920.1"/>
    </source>
</evidence>
<dbReference type="PANTHER" id="PTHR36183:SF2">
    <property type="entry name" value="BETA-GLUCURONIDASE C-TERMINAL DOMAIN-CONTAINING PROTEIN"/>
    <property type="match status" value="1"/>
</dbReference>
<dbReference type="Pfam" id="PF03662">
    <property type="entry name" value="Glyco_hydro_79n"/>
    <property type="match status" value="1"/>
</dbReference>
<evidence type="ECO:0000313" key="2">
    <source>
        <dbReference type="Proteomes" id="UP000247980"/>
    </source>
</evidence>
<dbReference type="InterPro" id="IPR013780">
    <property type="entry name" value="Glyco_hydro_b"/>
</dbReference>
<accession>A0A2V5J9K5</accession>
<reference evidence="1 2" key="1">
    <citation type="submission" date="2018-05" db="EMBL/GenBank/DDBJ databases">
        <title>Genetic diversity of glacier-inhabiting Cryobacterium bacteria in China and description of Cryobacterium mengkeensis sp. nov. and Arthrobacter glacialis sp. nov.</title>
        <authorList>
            <person name="Liu Q."/>
            <person name="Xin Y.-H."/>
        </authorList>
    </citation>
    <scope>NUCLEOTIDE SEQUENCE [LARGE SCALE GENOMIC DNA]</scope>
    <source>
        <strain evidence="1 2">B7</strain>
    </source>
</reference>
<sequence length="532" mass="55905">MISGGAAAVVLAASAVVLPPMFDGGSEVPEPTAVTQVVVTPDPTKTYPPVSSFYDQAGPPAGSPLTAVDSQTLTISKDEVGTSLSTSQIGISLEATDLADPNLSADNVSMVEVLKGLHQPVIRFGGNAVDRRFFWTSTGEPIPADYTGDKAHPVRSAGPDDLKRIKGMLDAADAYASLSVDLGHFDPARAADMAKFGAEILGDRLVAITIGNEPNGFGDGDRRQGEYTAADFIKEAQAYADAMYEVAPNVPISGPGTYAADWVTPWVEMPMKQKKILTFHHYPLTGCNTGAGADQPTMANLLSTNMHERSIDYNKTFVEKGNAAGIPTWIPETGISACTGSNETTKTYASALWAADYALNAAQTGIQQTDFHSSMITCKGGPPMSVVCAEGEYLQPTGVMNVRANYYGLSMVSSIGAGKFLKSSNEGGGLNYAYAIQQEDGSTTVAFVNENNPETAAQTKVTLKLPDIPATATMTQMTGSSYAAEDGVNIDGAPAAPPAQADRPAPMDFKPGEQTQTFSLTAGTVTIMNFKY</sequence>
<dbReference type="SUPFAM" id="SSF51445">
    <property type="entry name" value="(Trans)glycosidases"/>
    <property type="match status" value="1"/>
</dbReference>
<name>A0A2V5J9K5_9MICC</name>
<dbReference type="Proteomes" id="UP000247980">
    <property type="component" value="Unassembled WGS sequence"/>
</dbReference>
<dbReference type="GO" id="GO:0016798">
    <property type="term" value="F:hydrolase activity, acting on glycosyl bonds"/>
    <property type="evidence" value="ECO:0007669"/>
    <property type="project" value="InterPro"/>
</dbReference>
<dbReference type="InterPro" id="IPR052974">
    <property type="entry name" value="GH79_Enzymes"/>
</dbReference>
<dbReference type="InterPro" id="IPR005199">
    <property type="entry name" value="Glyco_hydro_79"/>
</dbReference>
<proteinExistence type="predicted"/>
<dbReference type="GO" id="GO:0016020">
    <property type="term" value="C:membrane"/>
    <property type="evidence" value="ECO:0007669"/>
    <property type="project" value="InterPro"/>
</dbReference>
<dbReference type="EMBL" id="QJVC01000002">
    <property type="protein sequence ID" value="PYI39920.1"/>
    <property type="molecule type" value="Genomic_DNA"/>
</dbReference>
<keyword evidence="2" id="KW-1185">Reference proteome</keyword>
<dbReference type="Gene3D" id="3.20.20.80">
    <property type="entry name" value="Glycosidases"/>
    <property type="match status" value="1"/>
</dbReference>
<dbReference type="AlphaFoldDB" id="A0A2V5J9K5"/>
<dbReference type="OrthoDB" id="5166947at2"/>
<dbReference type="InterPro" id="IPR017853">
    <property type="entry name" value="GH"/>
</dbReference>
<dbReference type="Gene3D" id="2.60.40.1180">
    <property type="entry name" value="Golgi alpha-mannosidase II"/>
    <property type="match status" value="1"/>
</dbReference>
<protein>
    <recommendedName>
        <fullName evidence="3">Beta-glucuronidase C-terminal domain-containing protein</fullName>
    </recommendedName>
</protein>
<gene>
    <name evidence="1" type="ORF">CVS30_02620</name>
</gene>
<evidence type="ECO:0008006" key="3">
    <source>
        <dbReference type="Google" id="ProtNLM"/>
    </source>
</evidence>